<reference evidence="1 2" key="1">
    <citation type="journal article" date="2019" name="Int. J. Syst. Evol. Microbiol.">
        <title>The Global Catalogue of Microorganisms (GCM) 10K type strain sequencing project: providing services to taxonomists for standard genome sequencing and annotation.</title>
        <authorList>
            <consortium name="The Broad Institute Genomics Platform"/>
            <consortium name="The Broad Institute Genome Sequencing Center for Infectious Disease"/>
            <person name="Wu L."/>
            <person name="Ma J."/>
        </authorList>
    </citation>
    <scope>NUCLEOTIDE SEQUENCE [LARGE SCALE GENOMIC DNA]</scope>
    <source>
        <strain evidence="1 2">JCM 16013</strain>
    </source>
</reference>
<dbReference type="Proteomes" id="UP001499854">
    <property type="component" value="Unassembled WGS sequence"/>
</dbReference>
<evidence type="ECO:0000313" key="1">
    <source>
        <dbReference type="EMBL" id="GAA1993098.1"/>
    </source>
</evidence>
<proteinExistence type="predicted"/>
<comment type="caution">
    <text evidence="1">The sequence shown here is derived from an EMBL/GenBank/DDBJ whole genome shotgun (WGS) entry which is preliminary data.</text>
</comment>
<gene>
    <name evidence="1" type="ORF">GCM10009838_66330</name>
</gene>
<keyword evidence="2" id="KW-1185">Reference proteome</keyword>
<dbReference type="RefSeq" id="WP_344661114.1">
    <property type="nucleotide sequence ID" value="NZ_BAAAQM010000049.1"/>
</dbReference>
<dbReference type="EMBL" id="BAAAQM010000049">
    <property type="protein sequence ID" value="GAA1993098.1"/>
    <property type="molecule type" value="Genomic_DNA"/>
</dbReference>
<sequence length="49" mass="5509">MSPAWRCPRVVKRAISKHRAKGPIDRANYQAGIDIAILTAERLTNTHQP</sequence>
<organism evidence="1 2">
    <name type="scientific">Catenulispora subtropica</name>
    <dbReference type="NCBI Taxonomy" id="450798"/>
    <lineage>
        <taxon>Bacteria</taxon>
        <taxon>Bacillati</taxon>
        <taxon>Actinomycetota</taxon>
        <taxon>Actinomycetes</taxon>
        <taxon>Catenulisporales</taxon>
        <taxon>Catenulisporaceae</taxon>
        <taxon>Catenulispora</taxon>
    </lineage>
</organism>
<evidence type="ECO:0000313" key="2">
    <source>
        <dbReference type="Proteomes" id="UP001499854"/>
    </source>
</evidence>
<name>A0ABN2SVG3_9ACTN</name>
<protein>
    <submittedName>
        <fullName evidence="1">Uncharacterized protein</fullName>
    </submittedName>
</protein>
<accession>A0ABN2SVG3</accession>